<dbReference type="EMBL" id="CAJPWZ010000342">
    <property type="protein sequence ID" value="CAG2190823.1"/>
    <property type="molecule type" value="Genomic_DNA"/>
</dbReference>
<protein>
    <submittedName>
        <fullName evidence="1">Uncharacterized protein</fullName>
    </submittedName>
</protein>
<dbReference type="OrthoDB" id="6158026at2759"/>
<organism evidence="1 2">
    <name type="scientific">Mytilus edulis</name>
    <name type="common">Blue mussel</name>
    <dbReference type="NCBI Taxonomy" id="6550"/>
    <lineage>
        <taxon>Eukaryota</taxon>
        <taxon>Metazoa</taxon>
        <taxon>Spiralia</taxon>
        <taxon>Lophotrochozoa</taxon>
        <taxon>Mollusca</taxon>
        <taxon>Bivalvia</taxon>
        <taxon>Autobranchia</taxon>
        <taxon>Pteriomorphia</taxon>
        <taxon>Mytilida</taxon>
        <taxon>Mytiloidea</taxon>
        <taxon>Mytilidae</taxon>
        <taxon>Mytilinae</taxon>
        <taxon>Mytilus</taxon>
    </lineage>
</organism>
<gene>
    <name evidence="1" type="ORF">MEDL_6110</name>
</gene>
<dbReference type="Proteomes" id="UP000683360">
    <property type="component" value="Unassembled WGS sequence"/>
</dbReference>
<accession>A0A8S3Q5V8</accession>
<dbReference type="AlphaFoldDB" id="A0A8S3Q5V8"/>
<proteinExistence type="predicted"/>
<evidence type="ECO:0000313" key="1">
    <source>
        <dbReference type="EMBL" id="CAG2190823.1"/>
    </source>
</evidence>
<name>A0A8S3Q5V8_MYTED</name>
<keyword evidence="2" id="KW-1185">Reference proteome</keyword>
<evidence type="ECO:0000313" key="2">
    <source>
        <dbReference type="Proteomes" id="UP000683360"/>
    </source>
</evidence>
<comment type="caution">
    <text evidence="1">The sequence shown here is derived from an EMBL/GenBank/DDBJ whole genome shotgun (WGS) entry which is preliminary data.</text>
</comment>
<sequence>MCAAKLYNDCEWWIDNEDEEYIKNKSPLSRCRYIMIDQQEALTHIINTVPLKVSSCVSFLPTELLIVPDAMKYEMFRIVDISLHDYEKNDKRGHWHYFFFLKYLIKTKLGRIKAQEDATLNILKLLEGANVRHRDVAFNVLTWIFTLRWTHIKPFVF</sequence>
<reference evidence="1" key="1">
    <citation type="submission" date="2021-03" db="EMBL/GenBank/DDBJ databases">
        <authorList>
            <person name="Bekaert M."/>
        </authorList>
    </citation>
    <scope>NUCLEOTIDE SEQUENCE</scope>
</reference>